<keyword evidence="3" id="KW-1185">Reference proteome</keyword>
<dbReference type="OrthoDB" id="10633277at2759"/>
<feature type="region of interest" description="Disordered" evidence="1">
    <location>
        <begin position="1"/>
        <end position="31"/>
    </location>
</feature>
<dbReference type="Proteomes" id="UP000054270">
    <property type="component" value="Unassembled WGS sequence"/>
</dbReference>
<sequence length="133" mass="14348">MSTVGHTGVGVDAVTIPSQSSPSHNSPTAATQQRLVTTELVFIQSSIPRGVGGPHPRVIRRKNNLYMLPRSPESPILLKTRGSAGPPSRIKDYAPTAASEIAVEAFCIASDRWSPVKLRELWTLAKRAPSIPR</sequence>
<organism evidence="2 3">
    <name type="scientific">Hypholoma sublateritium (strain FD-334 SS-4)</name>
    <dbReference type="NCBI Taxonomy" id="945553"/>
    <lineage>
        <taxon>Eukaryota</taxon>
        <taxon>Fungi</taxon>
        <taxon>Dikarya</taxon>
        <taxon>Basidiomycota</taxon>
        <taxon>Agaricomycotina</taxon>
        <taxon>Agaricomycetes</taxon>
        <taxon>Agaricomycetidae</taxon>
        <taxon>Agaricales</taxon>
        <taxon>Agaricineae</taxon>
        <taxon>Strophariaceae</taxon>
        <taxon>Hypholoma</taxon>
    </lineage>
</organism>
<dbReference type="EMBL" id="KN818059">
    <property type="protein sequence ID" value="KJA12628.1"/>
    <property type="molecule type" value="Genomic_DNA"/>
</dbReference>
<evidence type="ECO:0000313" key="2">
    <source>
        <dbReference type="EMBL" id="KJA12628.1"/>
    </source>
</evidence>
<feature type="compositionally biased region" description="Polar residues" evidence="1">
    <location>
        <begin position="16"/>
        <end position="31"/>
    </location>
</feature>
<evidence type="ECO:0000313" key="3">
    <source>
        <dbReference type="Proteomes" id="UP000054270"/>
    </source>
</evidence>
<name>A0A0D2LPB9_HYPSF</name>
<gene>
    <name evidence="2" type="ORF">HYPSUDRAFT_210303</name>
</gene>
<evidence type="ECO:0000256" key="1">
    <source>
        <dbReference type="SAM" id="MobiDB-lite"/>
    </source>
</evidence>
<reference evidence="3" key="1">
    <citation type="submission" date="2014-04" db="EMBL/GenBank/DDBJ databases">
        <title>Evolutionary Origins and Diversification of the Mycorrhizal Mutualists.</title>
        <authorList>
            <consortium name="DOE Joint Genome Institute"/>
            <consortium name="Mycorrhizal Genomics Consortium"/>
            <person name="Kohler A."/>
            <person name="Kuo A."/>
            <person name="Nagy L.G."/>
            <person name="Floudas D."/>
            <person name="Copeland A."/>
            <person name="Barry K.W."/>
            <person name="Cichocki N."/>
            <person name="Veneault-Fourrey C."/>
            <person name="LaButti K."/>
            <person name="Lindquist E.A."/>
            <person name="Lipzen A."/>
            <person name="Lundell T."/>
            <person name="Morin E."/>
            <person name="Murat C."/>
            <person name="Riley R."/>
            <person name="Ohm R."/>
            <person name="Sun H."/>
            <person name="Tunlid A."/>
            <person name="Henrissat B."/>
            <person name="Grigoriev I.V."/>
            <person name="Hibbett D.S."/>
            <person name="Martin F."/>
        </authorList>
    </citation>
    <scope>NUCLEOTIDE SEQUENCE [LARGE SCALE GENOMIC DNA]</scope>
    <source>
        <strain evidence="3">FD-334 SS-4</strain>
    </source>
</reference>
<protein>
    <submittedName>
        <fullName evidence="2">Uncharacterized protein</fullName>
    </submittedName>
</protein>
<accession>A0A0D2LPB9</accession>
<dbReference type="AlphaFoldDB" id="A0A0D2LPB9"/>
<proteinExistence type="predicted"/>